<dbReference type="Proteomes" id="UP000192872">
    <property type="component" value="Unassembled WGS sequence"/>
</dbReference>
<sequence>MTLKIPDTPRTPDALQEMFERTTTENLWREKAGELLASVKHDQVFRHKFHTYWTVAGHRIRAQIDDDKVLISLLRLILPLYVGPGRTLYRGENLDRWNSRRIGLCWSDKIETARMFGRGLNATGAGGVLLQWQASNHAIIAGPSAHSPYLGESEYTLDLSETSEIEEIEQYPSSG</sequence>
<dbReference type="AlphaFoldDB" id="A0A1W9HS17"/>
<protein>
    <submittedName>
        <fullName evidence="1">Uncharacterized protein</fullName>
    </submittedName>
</protein>
<accession>A0A1W9HS17</accession>
<gene>
    <name evidence="1" type="ORF">A4S15_00940</name>
</gene>
<comment type="caution">
    <text evidence="1">The sequence shown here is derived from an EMBL/GenBank/DDBJ whole genome shotgun (WGS) entry which is preliminary data.</text>
</comment>
<evidence type="ECO:0000313" key="1">
    <source>
        <dbReference type="EMBL" id="OQW50196.1"/>
    </source>
</evidence>
<proteinExistence type="predicted"/>
<organism evidence="1 2">
    <name type="scientific">Candidatus Raskinella chloraquaticus</name>
    <dbReference type="NCBI Taxonomy" id="1951219"/>
    <lineage>
        <taxon>Bacteria</taxon>
        <taxon>Pseudomonadati</taxon>
        <taxon>Pseudomonadota</taxon>
        <taxon>Alphaproteobacteria</taxon>
        <taxon>Hyphomicrobiales</taxon>
        <taxon>Phreatobacteraceae</taxon>
        <taxon>Candidatus Raskinella</taxon>
    </lineage>
</organism>
<name>A0A1W9HS17_9HYPH</name>
<dbReference type="EMBL" id="LWDL01000026">
    <property type="protein sequence ID" value="OQW50196.1"/>
    <property type="molecule type" value="Genomic_DNA"/>
</dbReference>
<dbReference type="STRING" id="1827387.A4S15_00940"/>
<evidence type="ECO:0000313" key="2">
    <source>
        <dbReference type="Proteomes" id="UP000192872"/>
    </source>
</evidence>
<reference evidence="1 2" key="1">
    <citation type="journal article" date="2017" name="Water Res.">
        <title>Comammox in drinking water systems.</title>
        <authorList>
            <person name="Wang Y."/>
            <person name="Ma L."/>
            <person name="Mao Y."/>
            <person name="Jiang X."/>
            <person name="Xia Y."/>
            <person name="Yu K."/>
            <person name="Li B."/>
            <person name="Zhang T."/>
        </authorList>
    </citation>
    <scope>NUCLEOTIDE SEQUENCE [LARGE SCALE GENOMIC DNA]</scope>
    <source>
        <strain evidence="1">SG_bin8</strain>
    </source>
</reference>